<accession>A0A7X6L153</accession>
<organism evidence="2 3">
    <name type="scientific">Nocardia gamkensis</name>
    <dbReference type="NCBI Taxonomy" id="352869"/>
    <lineage>
        <taxon>Bacteria</taxon>
        <taxon>Bacillati</taxon>
        <taxon>Actinomycetota</taxon>
        <taxon>Actinomycetes</taxon>
        <taxon>Mycobacteriales</taxon>
        <taxon>Nocardiaceae</taxon>
        <taxon>Nocardia</taxon>
    </lineage>
</organism>
<reference evidence="2 3" key="1">
    <citation type="submission" date="2020-04" db="EMBL/GenBank/DDBJ databases">
        <title>MicrobeNet Type strains.</title>
        <authorList>
            <person name="Nicholson A.C."/>
        </authorList>
    </citation>
    <scope>NUCLEOTIDE SEQUENCE [LARGE SCALE GENOMIC DNA]</scope>
    <source>
        <strain evidence="2 3">DSM 44956</strain>
    </source>
</reference>
<gene>
    <name evidence="2" type="ORF">HGB38_06905</name>
</gene>
<dbReference type="EMBL" id="JAAXOS010000003">
    <property type="protein sequence ID" value="NKY25949.1"/>
    <property type="molecule type" value="Genomic_DNA"/>
</dbReference>
<proteinExistence type="predicted"/>
<evidence type="ECO:0000313" key="2">
    <source>
        <dbReference type="EMBL" id="NKY25949.1"/>
    </source>
</evidence>
<name>A0A7X6L153_9NOCA</name>
<dbReference type="Proteomes" id="UP000540698">
    <property type="component" value="Unassembled WGS sequence"/>
</dbReference>
<feature type="region of interest" description="Disordered" evidence="1">
    <location>
        <begin position="1"/>
        <end position="28"/>
    </location>
</feature>
<sequence length="46" mass="4688">MTWAGKGDLLHQGPTIGGDAPPGGTVEDFLDALGIDLPEPATGDKR</sequence>
<dbReference type="RefSeq" id="WP_157114198.1">
    <property type="nucleotide sequence ID" value="NZ_JAAXOS010000003.1"/>
</dbReference>
<evidence type="ECO:0000313" key="3">
    <source>
        <dbReference type="Proteomes" id="UP000540698"/>
    </source>
</evidence>
<evidence type="ECO:0000256" key="1">
    <source>
        <dbReference type="SAM" id="MobiDB-lite"/>
    </source>
</evidence>
<comment type="caution">
    <text evidence="2">The sequence shown here is derived from an EMBL/GenBank/DDBJ whole genome shotgun (WGS) entry which is preliminary data.</text>
</comment>
<protein>
    <submittedName>
        <fullName evidence="2">Uncharacterized protein</fullName>
    </submittedName>
</protein>
<dbReference type="AlphaFoldDB" id="A0A7X6L153"/>
<keyword evidence="3" id="KW-1185">Reference proteome</keyword>